<dbReference type="RefSeq" id="WP_136906813.1">
    <property type="nucleotide sequence ID" value="NZ_SUMD01000001.1"/>
</dbReference>
<dbReference type="NCBIfam" id="TIGR00778">
    <property type="entry name" value="ahpD_dom"/>
    <property type="match status" value="1"/>
</dbReference>
<dbReference type="EMBL" id="SUMD01000001">
    <property type="protein sequence ID" value="TJZ81529.1"/>
    <property type="molecule type" value="Genomic_DNA"/>
</dbReference>
<comment type="caution">
    <text evidence="2">The sequence shown here is derived from an EMBL/GenBank/DDBJ whole genome shotgun (WGS) entry which is preliminary data.</text>
</comment>
<organism evidence="2 3">
    <name type="scientific">Rhodococcus oryzae</name>
    <dbReference type="NCBI Taxonomy" id="2571143"/>
    <lineage>
        <taxon>Bacteria</taxon>
        <taxon>Bacillati</taxon>
        <taxon>Actinomycetota</taxon>
        <taxon>Actinomycetes</taxon>
        <taxon>Mycobacteriales</taxon>
        <taxon>Nocardiaceae</taxon>
        <taxon>Rhodococcus</taxon>
    </lineage>
</organism>
<dbReference type="Proteomes" id="UP000305109">
    <property type="component" value="Unassembled WGS sequence"/>
</dbReference>
<gene>
    <name evidence="2" type="ORF">FCG67_02595</name>
</gene>
<dbReference type="InterPro" id="IPR004675">
    <property type="entry name" value="AhpD_core"/>
</dbReference>
<feature type="domain" description="Carboxymuconolactone decarboxylase-like" evidence="1">
    <location>
        <begin position="13"/>
        <end position="95"/>
    </location>
</feature>
<protein>
    <submittedName>
        <fullName evidence="2">Carboxymuconolactone decarboxylase family protein</fullName>
    </submittedName>
</protein>
<proteinExistence type="predicted"/>
<evidence type="ECO:0000313" key="2">
    <source>
        <dbReference type="EMBL" id="TJZ81529.1"/>
    </source>
</evidence>
<reference evidence="2 3" key="1">
    <citation type="submission" date="2019-04" db="EMBL/GenBank/DDBJ databases">
        <title>Rhodococcus oryzae sp. nov., a novel actinomycete isolated from rhizosphere soil of rice (Oryza sativa L.).</title>
        <authorList>
            <person name="Li C."/>
        </authorList>
    </citation>
    <scope>NUCLEOTIDE SEQUENCE [LARGE SCALE GENOMIC DNA]</scope>
    <source>
        <strain evidence="2 3">NEAU-CX67</strain>
    </source>
</reference>
<name>A0ABY2RTC0_9NOCA</name>
<accession>A0ABY2RTC0</accession>
<dbReference type="Pfam" id="PF02627">
    <property type="entry name" value="CMD"/>
    <property type="match status" value="1"/>
</dbReference>
<dbReference type="PANTHER" id="PTHR34846:SF7">
    <property type="entry name" value="BLL7811 PROTEIN"/>
    <property type="match status" value="1"/>
</dbReference>
<sequence>MQARMGNPAMVVPGAMEALLALGKASEKGTVPKTTHELVHLRASQINGCSVCVDMHARELKKPGESDERVFAVAAWREAPYFTDAERAALALAEAVTRLSDRADAVPDQVWDEAADLYDEQELASLILSIATVNVWNRVNAATRQIAGAWGQ</sequence>
<dbReference type="PANTHER" id="PTHR34846">
    <property type="entry name" value="4-CARBOXYMUCONOLACTONE DECARBOXYLASE FAMILY PROTEIN (AFU_ORTHOLOGUE AFUA_6G11590)"/>
    <property type="match status" value="1"/>
</dbReference>
<evidence type="ECO:0000259" key="1">
    <source>
        <dbReference type="Pfam" id="PF02627"/>
    </source>
</evidence>
<dbReference type="Gene3D" id="1.20.1290.10">
    <property type="entry name" value="AhpD-like"/>
    <property type="match status" value="1"/>
</dbReference>
<evidence type="ECO:0000313" key="3">
    <source>
        <dbReference type="Proteomes" id="UP000305109"/>
    </source>
</evidence>
<dbReference type="InterPro" id="IPR003779">
    <property type="entry name" value="CMD-like"/>
</dbReference>
<dbReference type="InterPro" id="IPR029032">
    <property type="entry name" value="AhpD-like"/>
</dbReference>
<keyword evidence="3" id="KW-1185">Reference proteome</keyword>
<dbReference type="SUPFAM" id="SSF69118">
    <property type="entry name" value="AhpD-like"/>
    <property type="match status" value="1"/>
</dbReference>